<sequence>MISTDPRRLTVLGPVAAIAIALAVQALLIFGPFIPFWMNDFAVYQGAGHAVLAGLPLYGTSFLNGALFTYSPFAAVLTVPTALLPAVAAQFTWTVAGYLALSASIWLALRITGATTARRHTAVLVAACTAGASLLAPVQLNVLLGQINLVLMALVLLDFLPSLPERYRGIATGIAAGIKLTPLFFVAYLFFTGRRRAAYQALAAFAATALVGFALLPADSRTYWFQGTFYDATRVMTNDLVVNHSLPGFLARVLGESTAPLWALLVAGVVAVACLAAAVWAWHRGHDVVGLLVIAFAAQLVSPVTWVHHAVWVMPALIWLATAGWRRATALPRALLVLTAAWYCAPLWIVGMSGPTEVPFHFTPAGNLFVTLTGIVVPAAIAIALLPVWLPRLRPVEPERARPEQGQPERGRPEQVPPQVTPTG</sequence>
<evidence type="ECO:0000256" key="9">
    <source>
        <dbReference type="SAM" id="Phobius"/>
    </source>
</evidence>
<accession>A0ABW1NYL7</accession>
<keyword evidence="4 9" id="KW-0812">Transmembrane</keyword>
<evidence type="ECO:0000313" key="10">
    <source>
        <dbReference type="EMBL" id="MFC6087905.1"/>
    </source>
</evidence>
<keyword evidence="11" id="KW-1185">Reference proteome</keyword>
<comment type="similarity">
    <text evidence="7">Belongs to the glycosyltransferase 87 family.</text>
</comment>
<feature type="transmembrane region" description="Helical" evidence="9">
    <location>
        <begin position="170"/>
        <end position="191"/>
    </location>
</feature>
<comment type="caution">
    <text evidence="10">The sequence shown here is derived from an EMBL/GenBank/DDBJ whole genome shotgun (WGS) entry which is preliminary data.</text>
</comment>
<protein>
    <submittedName>
        <fullName evidence="10">Glycosyltransferase 87 family protein</fullName>
    </submittedName>
</protein>
<evidence type="ECO:0000256" key="6">
    <source>
        <dbReference type="ARBA" id="ARBA00023136"/>
    </source>
</evidence>
<evidence type="ECO:0000256" key="8">
    <source>
        <dbReference type="SAM" id="MobiDB-lite"/>
    </source>
</evidence>
<keyword evidence="3" id="KW-0808">Transferase</keyword>
<feature type="transmembrane region" description="Helical" evidence="9">
    <location>
        <begin position="197"/>
        <end position="216"/>
    </location>
</feature>
<organism evidence="10 11">
    <name type="scientific">Saccharothrix lopnurensis</name>
    <dbReference type="NCBI Taxonomy" id="1670621"/>
    <lineage>
        <taxon>Bacteria</taxon>
        <taxon>Bacillati</taxon>
        <taxon>Actinomycetota</taxon>
        <taxon>Actinomycetes</taxon>
        <taxon>Pseudonocardiales</taxon>
        <taxon>Pseudonocardiaceae</taxon>
        <taxon>Saccharothrix</taxon>
    </lineage>
</organism>
<feature type="compositionally biased region" description="Basic and acidic residues" evidence="8">
    <location>
        <begin position="398"/>
        <end position="413"/>
    </location>
</feature>
<dbReference type="Pfam" id="PF09594">
    <property type="entry name" value="GT87"/>
    <property type="match status" value="1"/>
</dbReference>
<keyword evidence="6 9" id="KW-0472">Membrane</keyword>
<feature type="transmembrane region" description="Helical" evidence="9">
    <location>
        <begin position="82"/>
        <end position="109"/>
    </location>
</feature>
<feature type="transmembrane region" description="Helical" evidence="9">
    <location>
        <begin position="288"/>
        <end position="318"/>
    </location>
</feature>
<keyword evidence="2" id="KW-1003">Cell membrane</keyword>
<feature type="transmembrane region" description="Helical" evidence="9">
    <location>
        <begin position="261"/>
        <end position="282"/>
    </location>
</feature>
<evidence type="ECO:0000256" key="3">
    <source>
        <dbReference type="ARBA" id="ARBA00022679"/>
    </source>
</evidence>
<evidence type="ECO:0000256" key="1">
    <source>
        <dbReference type="ARBA" id="ARBA00004651"/>
    </source>
</evidence>
<feature type="transmembrane region" description="Helical" evidence="9">
    <location>
        <begin position="369"/>
        <end position="390"/>
    </location>
</feature>
<dbReference type="EMBL" id="JBHSQO010000001">
    <property type="protein sequence ID" value="MFC6087905.1"/>
    <property type="molecule type" value="Genomic_DNA"/>
</dbReference>
<name>A0ABW1NYL7_9PSEU</name>
<evidence type="ECO:0000256" key="5">
    <source>
        <dbReference type="ARBA" id="ARBA00022989"/>
    </source>
</evidence>
<proteinExistence type="inferred from homology"/>
<dbReference type="Proteomes" id="UP001596220">
    <property type="component" value="Unassembled WGS sequence"/>
</dbReference>
<dbReference type="RefSeq" id="WP_380631909.1">
    <property type="nucleotide sequence ID" value="NZ_JBHSQO010000001.1"/>
</dbReference>
<feature type="transmembrane region" description="Helical" evidence="9">
    <location>
        <begin position="330"/>
        <end position="349"/>
    </location>
</feature>
<evidence type="ECO:0000313" key="11">
    <source>
        <dbReference type="Proteomes" id="UP001596220"/>
    </source>
</evidence>
<comment type="subcellular location">
    <subcellularLocation>
        <location evidence="1">Cell membrane</location>
        <topology evidence="1">Multi-pass membrane protein</topology>
    </subcellularLocation>
</comment>
<evidence type="ECO:0000256" key="4">
    <source>
        <dbReference type="ARBA" id="ARBA00022692"/>
    </source>
</evidence>
<evidence type="ECO:0000256" key="7">
    <source>
        <dbReference type="ARBA" id="ARBA00024033"/>
    </source>
</evidence>
<feature type="transmembrane region" description="Helical" evidence="9">
    <location>
        <begin position="121"/>
        <end position="140"/>
    </location>
</feature>
<feature type="region of interest" description="Disordered" evidence="8">
    <location>
        <begin position="398"/>
        <end position="424"/>
    </location>
</feature>
<keyword evidence="5 9" id="KW-1133">Transmembrane helix</keyword>
<gene>
    <name evidence="10" type="ORF">ACFP3R_01320</name>
</gene>
<feature type="compositionally biased region" description="Pro residues" evidence="8">
    <location>
        <begin position="415"/>
        <end position="424"/>
    </location>
</feature>
<reference evidence="11" key="1">
    <citation type="journal article" date="2019" name="Int. J. Syst. Evol. Microbiol.">
        <title>The Global Catalogue of Microorganisms (GCM) 10K type strain sequencing project: providing services to taxonomists for standard genome sequencing and annotation.</title>
        <authorList>
            <consortium name="The Broad Institute Genomics Platform"/>
            <consortium name="The Broad Institute Genome Sequencing Center for Infectious Disease"/>
            <person name="Wu L."/>
            <person name="Ma J."/>
        </authorList>
    </citation>
    <scope>NUCLEOTIDE SEQUENCE [LARGE SCALE GENOMIC DNA]</scope>
    <source>
        <strain evidence="11">CGMCC 4.7246</strain>
    </source>
</reference>
<feature type="transmembrane region" description="Helical" evidence="9">
    <location>
        <begin position="12"/>
        <end position="38"/>
    </location>
</feature>
<dbReference type="InterPro" id="IPR018584">
    <property type="entry name" value="GT87"/>
</dbReference>
<evidence type="ECO:0000256" key="2">
    <source>
        <dbReference type="ARBA" id="ARBA00022475"/>
    </source>
</evidence>
<feature type="transmembrane region" description="Helical" evidence="9">
    <location>
        <begin position="50"/>
        <end position="70"/>
    </location>
</feature>